<feature type="domain" description="RRM" evidence="4">
    <location>
        <begin position="196"/>
        <end position="284"/>
    </location>
</feature>
<feature type="domain" description="RRM" evidence="4">
    <location>
        <begin position="12"/>
        <end position="83"/>
    </location>
</feature>
<dbReference type="PROSITE" id="PS50102">
    <property type="entry name" value="RRM"/>
    <property type="match status" value="4"/>
</dbReference>
<evidence type="ECO:0000259" key="4">
    <source>
        <dbReference type="PROSITE" id="PS50102"/>
    </source>
</evidence>
<dbReference type="GO" id="GO:1990904">
    <property type="term" value="C:ribonucleoprotein complex"/>
    <property type="evidence" value="ECO:0007669"/>
    <property type="project" value="InterPro"/>
</dbReference>
<comment type="caution">
    <text evidence="5">The sequence shown here is derived from an EMBL/GenBank/DDBJ whole genome shotgun (WGS) entry which is preliminary data.</text>
</comment>
<keyword evidence="6" id="KW-1185">Reference proteome</keyword>
<dbReference type="SMART" id="SM00360">
    <property type="entry name" value="RRM"/>
    <property type="match status" value="4"/>
</dbReference>
<dbReference type="GeneID" id="36321243"/>
<dbReference type="PANTHER" id="PTHR24012">
    <property type="entry name" value="RNA BINDING PROTEIN"/>
    <property type="match status" value="1"/>
</dbReference>
<feature type="domain" description="RRM" evidence="4">
    <location>
        <begin position="308"/>
        <end position="385"/>
    </location>
</feature>
<name>A0A0F9WHH7_9MICR</name>
<evidence type="ECO:0000256" key="2">
    <source>
        <dbReference type="ARBA" id="ARBA00022884"/>
    </source>
</evidence>
<proteinExistence type="predicted"/>
<dbReference type="InterPro" id="IPR000504">
    <property type="entry name" value="RRM_dom"/>
</dbReference>
<evidence type="ECO:0000313" key="5">
    <source>
        <dbReference type="EMBL" id="KKO76075.1"/>
    </source>
</evidence>
<dbReference type="CDD" id="cd00590">
    <property type="entry name" value="RRM_SF"/>
    <property type="match status" value="1"/>
</dbReference>
<feature type="domain" description="RRM" evidence="4">
    <location>
        <begin position="96"/>
        <end position="173"/>
    </location>
</feature>
<evidence type="ECO:0000256" key="3">
    <source>
        <dbReference type="PROSITE-ProRule" id="PRU00176"/>
    </source>
</evidence>
<dbReference type="Pfam" id="PF00076">
    <property type="entry name" value="RRM_1"/>
    <property type="match status" value="4"/>
</dbReference>
<dbReference type="OMA" id="CQGVKLY"/>
<dbReference type="VEuPathDB" id="MicrosporidiaDB:NCER_101231"/>
<protein>
    <submittedName>
        <fullName evidence="5">Polyadenylate-binding protein 2</fullName>
    </submittedName>
</protein>
<organism evidence="5 6">
    <name type="scientific">Vairimorpha ceranae</name>
    <dbReference type="NCBI Taxonomy" id="40302"/>
    <lineage>
        <taxon>Eukaryota</taxon>
        <taxon>Fungi</taxon>
        <taxon>Fungi incertae sedis</taxon>
        <taxon>Microsporidia</taxon>
        <taxon>Nosematidae</taxon>
        <taxon>Vairimorpha</taxon>
    </lineage>
</organism>
<dbReference type="RefSeq" id="XP_024331817.1">
    <property type="nucleotide sequence ID" value="XM_024476290.1"/>
</dbReference>
<dbReference type="GO" id="GO:0003723">
    <property type="term" value="F:RNA binding"/>
    <property type="evidence" value="ECO:0007669"/>
    <property type="project" value="UniProtKB-UniRule"/>
</dbReference>
<dbReference type="OrthoDB" id="19742at2759"/>
<dbReference type="InterPro" id="IPR035979">
    <property type="entry name" value="RBD_domain_sf"/>
</dbReference>
<keyword evidence="1" id="KW-0677">Repeat</keyword>
<accession>A0A0F9WHH7</accession>
<dbReference type="VEuPathDB" id="MicrosporidiaDB:G9O61_00g005400"/>
<dbReference type="InterPro" id="IPR002343">
    <property type="entry name" value="Hud_Sxl_RNA"/>
</dbReference>
<dbReference type="VEuPathDB" id="MicrosporidiaDB:AAJ76_700047979"/>
<dbReference type="Gene3D" id="3.30.70.330">
    <property type="match status" value="4"/>
</dbReference>
<dbReference type="AlphaFoldDB" id="A0A0F9WHH7"/>
<evidence type="ECO:0000313" key="6">
    <source>
        <dbReference type="Proteomes" id="UP000034350"/>
    </source>
</evidence>
<dbReference type="InterPro" id="IPR012677">
    <property type="entry name" value="Nucleotide-bd_a/b_plait_sf"/>
</dbReference>
<dbReference type="PRINTS" id="PR00961">
    <property type="entry name" value="HUDSXLRNA"/>
</dbReference>
<dbReference type="EMBL" id="JPQZ01000007">
    <property type="protein sequence ID" value="KKO76075.1"/>
    <property type="molecule type" value="Genomic_DNA"/>
</dbReference>
<keyword evidence="2 3" id="KW-0694">RNA-binding</keyword>
<dbReference type="Proteomes" id="UP000034350">
    <property type="component" value="Unassembled WGS sequence"/>
</dbReference>
<gene>
    <name evidence="5" type="ORF">AAJ76_700047979</name>
</gene>
<dbReference type="SUPFAM" id="SSF54928">
    <property type="entry name" value="RNA-binding domain, RBD"/>
    <property type="match status" value="3"/>
</dbReference>
<reference evidence="5 6" key="1">
    <citation type="journal article" date="2015" name="Environ. Microbiol.">
        <title>Genome analyses suggest the presence of polyploidy and recent human-driven expansions in eight global populations of the honeybee pathogen Nosema ceranae.</title>
        <authorList>
            <person name="Pelin A."/>
            <person name="Selman M."/>
            <person name="Aris-Brosou S."/>
            <person name="Farinelli L."/>
            <person name="Corradi N."/>
        </authorList>
    </citation>
    <scope>NUCLEOTIDE SEQUENCE [LARGE SCALE GENOMIC DNA]</scope>
    <source>
        <strain evidence="5 6">PA08 1199</strain>
    </source>
</reference>
<sequence>MDQNEKNNEIFATIYVGDLSSKTLESDLFRIFSSIGEVVKIKLKKRIEPLSSFAFVTFANGDAADRAIKEYNNFRLNKKNIRVLPCMDEKSKREDANLIVKNLPSSFTNENLYDTFSVFGTIISAKIATYADGKPKNYGFVQFDKKKSAKMAIKHCDGGKLDNKIIQVEIFDKEKRRKQEEQALENKPVKLEPKFTNCFIKNFPESFTEKDLESLLNKYGNITSIYFPLKDGTFVSKGFAFANFESHESAQNAIQELHGKQIFPFEENSYTTKLEPFYIQKAQKKEEREEYLKRSFEQLSLEGQNIKRNLYITNIPAFIEKDDIFEIFSEFGSIVSFSIGIDAVNEQRKYAYVCYSTSDEAFIAIEKGNELFIDNNKLNVTYFKNKAERTKEKMMSSININSTVPFIYSSPLKITPNSSFNYEMFSNLSTTEVKNKKLFDLVLKTATNFKNEWDKLDVNTDEEFAKKISNILTKKPKNEVLEMEEYNDILTNNINYIIEEKKEKYKNN</sequence>
<evidence type="ECO:0000256" key="1">
    <source>
        <dbReference type="ARBA" id="ARBA00022737"/>
    </source>
</evidence>